<gene>
    <name evidence="2" type="ORF">DK869_08690</name>
</gene>
<feature type="region of interest" description="Disordered" evidence="1">
    <location>
        <begin position="1324"/>
        <end position="1371"/>
    </location>
</feature>
<evidence type="ECO:0000313" key="3">
    <source>
        <dbReference type="Proteomes" id="UP000247565"/>
    </source>
</evidence>
<dbReference type="EMBL" id="QGLT01000009">
    <property type="protein sequence ID" value="PXY98558.1"/>
    <property type="molecule type" value="Genomic_DNA"/>
</dbReference>
<dbReference type="OrthoDB" id="2664633at2"/>
<feature type="compositionally biased region" description="Polar residues" evidence="1">
    <location>
        <begin position="1324"/>
        <end position="1338"/>
    </location>
</feature>
<protein>
    <recommendedName>
        <fullName evidence="4">Toxin CdiA</fullName>
    </recommendedName>
</protein>
<dbReference type="NCBIfam" id="TIGR01731">
    <property type="entry name" value="fil_hemag_20aa"/>
    <property type="match status" value="11"/>
</dbReference>
<keyword evidence="3" id="KW-1185">Reference proteome</keyword>
<evidence type="ECO:0000313" key="2">
    <source>
        <dbReference type="EMBL" id="PXY98558.1"/>
    </source>
</evidence>
<feature type="compositionally biased region" description="Polar residues" evidence="1">
    <location>
        <begin position="1348"/>
        <end position="1365"/>
    </location>
</feature>
<feature type="non-terminal residue" evidence="2">
    <location>
        <position position="2068"/>
    </location>
</feature>
<comment type="caution">
    <text evidence="2">The sequence shown here is derived from an EMBL/GenBank/DDBJ whole genome shotgun (WGS) entry which is preliminary data.</text>
</comment>
<dbReference type="Proteomes" id="UP000247565">
    <property type="component" value="Unassembled WGS sequence"/>
</dbReference>
<dbReference type="GO" id="GO:0003824">
    <property type="term" value="F:catalytic activity"/>
    <property type="evidence" value="ECO:0007669"/>
    <property type="project" value="UniProtKB-ARBA"/>
</dbReference>
<accession>A0A318N0J5</accession>
<proteinExistence type="predicted"/>
<dbReference type="InterPro" id="IPR025157">
    <property type="entry name" value="Hemagglutinin_rpt"/>
</dbReference>
<organism evidence="2 3">
    <name type="scientific">Commensalibacter melissae</name>
    <dbReference type="NCBI Taxonomy" id="2070537"/>
    <lineage>
        <taxon>Bacteria</taxon>
        <taxon>Pseudomonadati</taxon>
        <taxon>Pseudomonadota</taxon>
        <taxon>Alphaproteobacteria</taxon>
        <taxon>Acetobacterales</taxon>
        <taxon>Acetobacteraceae</taxon>
    </lineage>
</organism>
<feature type="non-terminal residue" evidence="2">
    <location>
        <position position="1"/>
    </location>
</feature>
<reference evidence="2 3" key="1">
    <citation type="submission" date="2018-05" db="EMBL/GenBank/DDBJ databases">
        <title>Reference genomes for bee gut microbiota database.</title>
        <authorList>
            <person name="Ellegaard K.M."/>
        </authorList>
    </citation>
    <scope>NUCLEOTIDE SEQUENCE [LARGE SCALE GENOMIC DNA]</scope>
    <source>
        <strain evidence="2 3">ESL0284</strain>
    </source>
</reference>
<sequence length="2068" mass="215786">ARQGLSLVANNLSLNNKDASISSLNGDGTLAIANSLLNAGSLYSSKGYLNLSASSLSNSGSIFGKTATQLLIGNLLINEGSLSDTDNTLNGGMIQSEGDINITANSLNNTGIINGSKAVTLTLGGDVINHSMGQYSGVIQSGKIMQLTAKTLQNDNGQILSDDNLHLNVSDKISNGGFLQASKGLTLSTSFLDNSGNILALDGDLAIIPSQLIPTLSSITNTGKIQANGNIIINAAAYQSDDMALLTAQKQIHATYTGNVGNNGQIAAGSGLDLTSNSLINGISGLIYTGNNDLTLIVMGQQGLFNQGNIQTNAVDSHLLLNSLTMINEGIVFAKGKATLKANQQFINRINQDHVGQILVQGGDLTVFSSKFNNAGILIGHQNLQLVASVLENNGYVSAVRSLNIQTSESTGNQTTHSGISFNNEKLASGSLIGDTVQIFSQVIDNEGGWIQGKNTVNLTADRIDNNLDGVILSTNANTILQGRGSTVQESVPVNIINNNQGNIQAFSDLSIAAKQLNNNNGVLTSQKGNIHINQGSSALALEQFLNEKGTVQSFGDIDLAANHLENSEESKILSNGLLSLTIGSDFVNQGNLWGGRGINLSASNLVNTQSGMISADQGSIIFNIQKGYLKNQGIVQNIDTSGNISVFANTFVNDNGRIYSNSDINLQADSLLSNQNNGEITAYKQGNITLSASALNNQGLILAGGQLVANSSADINNLENGYLYGSKGLVLNSNTAIHNQAHGQIGSDTGTLSLVAPRVTLDRYGQVLTSNGTAGLIALQALNNKGWLQAKQNIQIFTPSLDNSEGVIISTNGGTTIAQNQNGNGLNELNNYKGTLQAATGMNLYANNINNQGGMIITQQATDENVRGNMVLAANRQNQALSFLNLNENGIIQSSGNIDMHVLSNGLSSTGQILSAAALNATIEGDLKNNSIIFGALRGANEGGLVNLNIHGDYEAGQDGGITSNGDIHVTARNIINNGVILAMNGLVLDGTSLQNNQSGLLSSGNNLTINIKGNNGQNTLNNYGVIQSDLGSIAMDVDGDIINKGGLIRTQSANGDIAIKAASFTNSYTGKLVTETIDSTTIYDKAINDEGQEGYGKSNKQIALEEDLNTSGWGGDSNLYKYFWKGNVKMIKVYAPKDMYKADGTPASGYFYMFLSQGRGNPKARIEVTETGTRTTLKGSSAIVTAGHDLIIETSGKIVNDVSHLEAGHDMTLNASSLDNIGYKDDITFKLVCHNGKLCRSLYPKDPANAANPPYSHPPPLDGNNKNIAYVWGDSSYNPGLSGTIMAGGTLIGIVANQVNNRTIKIHASPDDYVTVNPSLPSGKQLTSVQSETGRNGLNGPGEGNLVNNSSSGKGINGQNTTLPGYGGVGNPEGIDPGLHVHLPGFNYQGVSASVDDILSSIAGGHALFRPNPDIKGNDTASIGEITGGNIHSINNGNINNNKTSGNININGNSNSNINSNKTIGNINVNGNSNIDNISNNESLAKPGTAPAKVGREVNINDAGKISEAAPQQGKVNTSGVPEGSSYLIETRPQYTSLQKFYGSQYLLDHLNIAGSYMFLGDAGFDSNYIQQQYLQATGHSFVGGTYNNAADMMKELLDNATDEADQHGFKFGAALTKEQQASLAKDIVWYVPALVDGRQVLVPQLYLSPKTAVISGAAIVGKDVGIKAGSILNSGLMEGTHSIALTSTHGNIINDGGTIRGGDMSLNAQNGSIINRDTINNYLVEGGTSSYLGSQGKILASGTMGIKASDSIISRGGSIQSGSDMAMQAGSIDIGAAQLNAAASSASYGKHEMLAFNGNQTKNYGTMVSAGRNAILQSTRGDLNLAGSTLNVGGDAALSSAGNIGLNAVTDKGLTDVRGHKSGAFNSSSFEEKRAYTNDIGSAVIAGGQIGISAKNDVSLAGAVASKNDVNINAGGNITENALNYSNDTYDYHQTKKFGFFTNEAQLSVQIGQKNVTDKKSTSNSLHTASDIISTEGNVNLNAGKDININGSNVIAGRDINMSGDSVNFNAVQDVFRGDQKHKDSFTGIGLSASGLLANLAKTGFAAANTTDERMEALNAADMAS</sequence>
<evidence type="ECO:0008006" key="4">
    <source>
        <dbReference type="Google" id="ProtNLM"/>
    </source>
</evidence>
<dbReference type="InterPro" id="IPR010069">
    <property type="entry name" value="CdiA_FHA1_rpt"/>
</dbReference>
<dbReference type="Pfam" id="PF13332">
    <property type="entry name" value="Fil_haemagg_2"/>
    <property type="match status" value="1"/>
</dbReference>
<evidence type="ECO:0000256" key="1">
    <source>
        <dbReference type="SAM" id="MobiDB-lite"/>
    </source>
</evidence>
<dbReference type="RefSeq" id="WP_146206676.1">
    <property type="nucleotide sequence ID" value="NZ_QGLT01000009.1"/>
</dbReference>
<name>A0A318N0J5_9PROT</name>